<organism evidence="1 2">
    <name type="scientific">Geodia barretti</name>
    <name type="common">Barrett's horny sponge</name>
    <dbReference type="NCBI Taxonomy" id="519541"/>
    <lineage>
        <taxon>Eukaryota</taxon>
        <taxon>Metazoa</taxon>
        <taxon>Porifera</taxon>
        <taxon>Demospongiae</taxon>
        <taxon>Heteroscleromorpha</taxon>
        <taxon>Tetractinellida</taxon>
        <taxon>Astrophorina</taxon>
        <taxon>Geodiidae</taxon>
        <taxon>Geodia</taxon>
    </lineage>
</organism>
<sequence>MERRRRGRLRHQEEALAAHVAELKTDLSACKDSRAAAKLASSLGRIKSPEEYARDRQKVLQSLIQV</sequence>
<evidence type="ECO:0000313" key="2">
    <source>
        <dbReference type="Proteomes" id="UP001174909"/>
    </source>
</evidence>
<name>A0AA35W915_GEOBA</name>
<protein>
    <submittedName>
        <fullName evidence="1">Uncharacterized protein</fullName>
    </submittedName>
</protein>
<reference evidence="1" key="1">
    <citation type="submission" date="2023-03" db="EMBL/GenBank/DDBJ databases">
        <authorList>
            <person name="Steffen K."/>
            <person name="Cardenas P."/>
        </authorList>
    </citation>
    <scope>NUCLEOTIDE SEQUENCE</scope>
</reference>
<keyword evidence="2" id="KW-1185">Reference proteome</keyword>
<feature type="non-terminal residue" evidence="1">
    <location>
        <position position="66"/>
    </location>
</feature>
<dbReference type="Proteomes" id="UP001174909">
    <property type="component" value="Unassembled WGS sequence"/>
</dbReference>
<accession>A0AA35W915</accession>
<gene>
    <name evidence="1" type="ORF">GBAR_LOCUS7550</name>
</gene>
<dbReference type="AlphaFoldDB" id="A0AA35W915"/>
<comment type="caution">
    <text evidence="1">The sequence shown here is derived from an EMBL/GenBank/DDBJ whole genome shotgun (WGS) entry which is preliminary data.</text>
</comment>
<proteinExistence type="predicted"/>
<evidence type="ECO:0000313" key="1">
    <source>
        <dbReference type="EMBL" id="CAI8011769.1"/>
    </source>
</evidence>
<dbReference type="EMBL" id="CASHTH010001122">
    <property type="protein sequence ID" value="CAI8011769.1"/>
    <property type="molecule type" value="Genomic_DNA"/>
</dbReference>